<organism evidence="4 5">
    <name type="scientific">Effrenium voratum</name>
    <dbReference type="NCBI Taxonomy" id="2562239"/>
    <lineage>
        <taxon>Eukaryota</taxon>
        <taxon>Sar</taxon>
        <taxon>Alveolata</taxon>
        <taxon>Dinophyceae</taxon>
        <taxon>Suessiales</taxon>
        <taxon>Symbiodiniaceae</taxon>
        <taxon>Effrenium</taxon>
    </lineage>
</organism>
<dbReference type="GO" id="GO:0016746">
    <property type="term" value="F:acyltransferase activity"/>
    <property type="evidence" value="ECO:0007669"/>
    <property type="project" value="InterPro"/>
</dbReference>
<evidence type="ECO:0000256" key="2">
    <source>
        <dbReference type="SAM" id="Phobius"/>
    </source>
</evidence>
<accession>A0AA36NCN4</accession>
<protein>
    <recommendedName>
        <fullName evidence="3">Phospholipid/glycerol acyltransferase domain-containing protein</fullName>
    </recommendedName>
</protein>
<dbReference type="SUPFAM" id="SSF69593">
    <property type="entry name" value="Glycerol-3-phosphate (1)-acyltransferase"/>
    <property type="match status" value="1"/>
</dbReference>
<proteinExistence type="predicted"/>
<reference evidence="4" key="1">
    <citation type="submission" date="2023-08" db="EMBL/GenBank/DDBJ databases">
        <authorList>
            <person name="Chen Y."/>
            <person name="Shah S."/>
            <person name="Dougan E. K."/>
            <person name="Thang M."/>
            <person name="Chan C."/>
        </authorList>
    </citation>
    <scope>NUCLEOTIDE SEQUENCE</scope>
</reference>
<dbReference type="InterPro" id="IPR002123">
    <property type="entry name" value="Plipid/glycerol_acylTrfase"/>
</dbReference>
<keyword evidence="2" id="KW-0472">Membrane</keyword>
<name>A0AA36NCN4_9DINO</name>
<evidence type="ECO:0000313" key="5">
    <source>
        <dbReference type="Proteomes" id="UP001178507"/>
    </source>
</evidence>
<sequence length="589" mass="64471">MASMASLAPLLEGGSLAAFLLLLLGVRVSPGWVAENFLRLLRIRFATFAGASQVLDNGNPVVYLCNHRSWGDFWTDAALLSGPSFIARALVAAAIPWSAAWGHFGGWLWLFERGKHHAEGVVAWTANFWLDRMRHYCHKGVVLYPEGTRSLLPGGAPLKLGALAAAYRLGWPVQVVITSNKERVTSESEMMVHCGSLCVSSVSEAIYPRSFATSEAFIQFVQDAWRKTWKEAYGWNFQPRARAGLPGARMHSVTWDPRGSWQLQALRLVVLMALLFLWRRRSTKACEAKQEAAGANPSMLAGLLAAAAVVVLLPLAFCCICPRKAGQSKKAKKKSKAKSNGEESPAAEESKAQAEEPIPIKKQKKAKASDEEVEAKKAEQARRKEQSKVAVEANKKKQPAAKTGSKKAAVVEETKKTGPKLSEEQAKALFEKAQQRNKQAAAPAVQAARGGRFAAFDDESDWSPDFGGCLVDAAGPRAIVPEYNSLIAFLVPREHWVSEMKSGAPARYTLFGWLHDREPYGDELQPLGWASKDLLESQVGDAKVAREHVEAAKEACEHGFRMHFGIDKDSLRLGAPNSPAKQLLRRLAG</sequence>
<comment type="caution">
    <text evidence="4">The sequence shown here is derived from an EMBL/GenBank/DDBJ whole genome shotgun (WGS) entry which is preliminary data.</text>
</comment>
<feature type="compositionally biased region" description="Basic and acidic residues" evidence="1">
    <location>
        <begin position="367"/>
        <end position="387"/>
    </location>
</feature>
<dbReference type="Pfam" id="PF01553">
    <property type="entry name" value="Acyltransferase"/>
    <property type="match status" value="1"/>
</dbReference>
<dbReference type="Gene3D" id="2.60.120.620">
    <property type="entry name" value="q2cbj1_9rhob like domain"/>
    <property type="match status" value="1"/>
</dbReference>
<keyword evidence="5" id="KW-1185">Reference proteome</keyword>
<feature type="transmembrane region" description="Helical" evidence="2">
    <location>
        <begin position="299"/>
        <end position="317"/>
    </location>
</feature>
<evidence type="ECO:0000313" key="4">
    <source>
        <dbReference type="EMBL" id="CAJ1402277.1"/>
    </source>
</evidence>
<keyword evidence="2" id="KW-0812">Transmembrane</keyword>
<evidence type="ECO:0000256" key="1">
    <source>
        <dbReference type="SAM" id="MobiDB-lite"/>
    </source>
</evidence>
<dbReference type="Proteomes" id="UP001178507">
    <property type="component" value="Unassembled WGS sequence"/>
</dbReference>
<feature type="domain" description="Phospholipid/glycerol acyltransferase" evidence="3">
    <location>
        <begin position="61"/>
        <end position="181"/>
    </location>
</feature>
<keyword evidence="2" id="KW-1133">Transmembrane helix</keyword>
<dbReference type="SMART" id="SM00563">
    <property type="entry name" value="PlsC"/>
    <property type="match status" value="1"/>
</dbReference>
<dbReference type="AlphaFoldDB" id="A0AA36NCN4"/>
<feature type="transmembrane region" description="Helical" evidence="2">
    <location>
        <begin position="261"/>
        <end position="278"/>
    </location>
</feature>
<feature type="region of interest" description="Disordered" evidence="1">
    <location>
        <begin position="329"/>
        <end position="420"/>
    </location>
</feature>
<gene>
    <name evidence="4" type="ORF">EVOR1521_LOCUS25205</name>
</gene>
<dbReference type="EMBL" id="CAUJNA010003446">
    <property type="protein sequence ID" value="CAJ1402277.1"/>
    <property type="molecule type" value="Genomic_DNA"/>
</dbReference>
<feature type="compositionally biased region" description="Basic and acidic residues" evidence="1">
    <location>
        <begin position="409"/>
        <end position="420"/>
    </location>
</feature>
<evidence type="ECO:0000259" key="3">
    <source>
        <dbReference type="SMART" id="SM00563"/>
    </source>
</evidence>